<dbReference type="PANTHER" id="PTHR13864">
    <property type="entry name" value="T-CELL ACUTE LYMPHOCYTIC LEUKEMIA/STEM CELL LEUKEMIA-RELATED"/>
    <property type="match status" value="1"/>
</dbReference>
<proteinExistence type="predicted"/>
<keyword evidence="2" id="KW-0238">DNA-binding</keyword>
<keyword evidence="1" id="KW-0805">Transcription regulation</keyword>
<gene>
    <name evidence="6" type="ORF">LAZ67_7001712</name>
    <name evidence="7" type="ORF">LAZ67_7001717</name>
</gene>
<dbReference type="Gene3D" id="4.10.280.10">
    <property type="entry name" value="Helix-loop-helix DNA-binding domain"/>
    <property type="match status" value="1"/>
</dbReference>
<evidence type="ECO:0000256" key="4">
    <source>
        <dbReference type="SAM" id="MobiDB-lite"/>
    </source>
</evidence>
<dbReference type="SUPFAM" id="SSF47459">
    <property type="entry name" value="HLH, helix-loop-helix DNA-binding domain"/>
    <property type="match status" value="1"/>
</dbReference>
<evidence type="ECO:0000256" key="1">
    <source>
        <dbReference type="ARBA" id="ARBA00023015"/>
    </source>
</evidence>
<dbReference type="EMBL" id="CP092869">
    <property type="protein sequence ID" value="UYV70075.1"/>
    <property type="molecule type" value="Genomic_DNA"/>
</dbReference>
<dbReference type="InterPro" id="IPR011598">
    <property type="entry name" value="bHLH_dom"/>
</dbReference>
<dbReference type="CDD" id="cd19708">
    <property type="entry name" value="bHLH_TS_dHLH3B_like"/>
    <property type="match status" value="1"/>
</dbReference>
<evidence type="ECO:0000313" key="6">
    <source>
        <dbReference type="EMBL" id="UYV70075.1"/>
    </source>
</evidence>
<name>A0ABY6KMI3_9ARAC</name>
<dbReference type="PANTHER" id="PTHR13864:SF15">
    <property type="entry name" value="T-CELL ACUTE LYMPHOCYTIC LEUKEMIA PROTEIN 1 HOMOLOG-RELATED"/>
    <property type="match status" value="1"/>
</dbReference>
<keyword evidence="3" id="KW-0804">Transcription</keyword>
<evidence type="ECO:0000256" key="2">
    <source>
        <dbReference type="ARBA" id="ARBA00023125"/>
    </source>
</evidence>
<feature type="compositionally biased region" description="Acidic residues" evidence="4">
    <location>
        <begin position="1"/>
        <end position="11"/>
    </location>
</feature>
<dbReference type="InterPro" id="IPR036638">
    <property type="entry name" value="HLH_DNA-bd_sf"/>
</dbReference>
<dbReference type="SMART" id="SM00353">
    <property type="entry name" value="HLH"/>
    <property type="match status" value="1"/>
</dbReference>
<sequence>MGQADSEDSDEPLSPPWPHRGKPPARRMFTNSRERWRQQNVNGAFAELRRLVPTYPPDKKLSKNEILRLAIRYIRFLTALLEYQDIKSEPQDLEANSPASSLSSVSSGMDDVLF</sequence>
<reference evidence="6 8" key="1">
    <citation type="submission" date="2022-01" db="EMBL/GenBank/DDBJ databases">
        <title>A chromosomal length assembly of Cordylochernes scorpioides.</title>
        <authorList>
            <person name="Zeh D."/>
            <person name="Zeh J."/>
        </authorList>
    </citation>
    <scope>NUCLEOTIDE SEQUENCE [LARGE SCALE GENOMIC DNA]</scope>
    <source>
        <strain evidence="6">IN4F17</strain>
        <tissue evidence="6">Whole Body</tissue>
    </source>
</reference>
<protein>
    <submittedName>
        <fullName evidence="6">TAL1</fullName>
    </submittedName>
</protein>
<evidence type="ECO:0000313" key="7">
    <source>
        <dbReference type="EMBL" id="UYV70079.1"/>
    </source>
</evidence>
<feature type="domain" description="BHLH" evidence="5">
    <location>
        <begin position="25"/>
        <end position="77"/>
    </location>
</feature>
<evidence type="ECO:0000259" key="5">
    <source>
        <dbReference type="PROSITE" id="PS50888"/>
    </source>
</evidence>
<feature type="compositionally biased region" description="Low complexity" evidence="4">
    <location>
        <begin position="97"/>
        <end position="107"/>
    </location>
</feature>
<evidence type="ECO:0000256" key="3">
    <source>
        <dbReference type="ARBA" id="ARBA00023163"/>
    </source>
</evidence>
<accession>A0ABY6KMI3</accession>
<feature type="region of interest" description="Disordered" evidence="4">
    <location>
        <begin position="89"/>
        <end position="114"/>
    </location>
</feature>
<keyword evidence="8" id="KW-1185">Reference proteome</keyword>
<dbReference type="InterPro" id="IPR040238">
    <property type="entry name" value="TAL-like"/>
</dbReference>
<dbReference type="Pfam" id="PF00010">
    <property type="entry name" value="HLH"/>
    <property type="match status" value="1"/>
</dbReference>
<dbReference type="PROSITE" id="PS50888">
    <property type="entry name" value="BHLH"/>
    <property type="match status" value="1"/>
</dbReference>
<dbReference type="Proteomes" id="UP001235939">
    <property type="component" value="Chromosome 07"/>
</dbReference>
<feature type="region of interest" description="Disordered" evidence="4">
    <location>
        <begin position="1"/>
        <end position="30"/>
    </location>
</feature>
<evidence type="ECO:0000313" key="8">
    <source>
        <dbReference type="Proteomes" id="UP001235939"/>
    </source>
</evidence>
<dbReference type="EMBL" id="CP092869">
    <property type="protein sequence ID" value="UYV70079.1"/>
    <property type="molecule type" value="Genomic_DNA"/>
</dbReference>
<organism evidence="6 8">
    <name type="scientific">Cordylochernes scorpioides</name>
    <dbReference type="NCBI Taxonomy" id="51811"/>
    <lineage>
        <taxon>Eukaryota</taxon>
        <taxon>Metazoa</taxon>
        <taxon>Ecdysozoa</taxon>
        <taxon>Arthropoda</taxon>
        <taxon>Chelicerata</taxon>
        <taxon>Arachnida</taxon>
        <taxon>Pseudoscorpiones</taxon>
        <taxon>Cheliferoidea</taxon>
        <taxon>Chernetidae</taxon>
        <taxon>Cordylochernes</taxon>
    </lineage>
</organism>